<proteinExistence type="predicted"/>
<accession>A0A2I0IXW5</accession>
<gene>
    <name evidence="1" type="ORF">CRG98_030707</name>
</gene>
<keyword evidence="2" id="KW-1185">Reference proteome</keyword>
<organism evidence="1 2">
    <name type="scientific">Punica granatum</name>
    <name type="common">Pomegranate</name>
    <dbReference type="NCBI Taxonomy" id="22663"/>
    <lineage>
        <taxon>Eukaryota</taxon>
        <taxon>Viridiplantae</taxon>
        <taxon>Streptophyta</taxon>
        <taxon>Embryophyta</taxon>
        <taxon>Tracheophyta</taxon>
        <taxon>Spermatophyta</taxon>
        <taxon>Magnoliopsida</taxon>
        <taxon>eudicotyledons</taxon>
        <taxon>Gunneridae</taxon>
        <taxon>Pentapetalae</taxon>
        <taxon>rosids</taxon>
        <taxon>malvids</taxon>
        <taxon>Myrtales</taxon>
        <taxon>Lythraceae</taxon>
        <taxon>Punica</taxon>
    </lineage>
</organism>
<reference evidence="1 2" key="1">
    <citation type="submission" date="2017-11" db="EMBL/GenBank/DDBJ databases">
        <title>De-novo sequencing of pomegranate (Punica granatum L.) genome.</title>
        <authorList>
            <person name="Akparov Z."/>
            <person name="Amiraslanov A."/>
            <person name="Hajiyeva S."/>
            <person name="Abbasov M."/>
            <person name="Kaur K."/>
            <person name="Hamwieh A."/>
            <person name="Solovyev V."/>
            <person name="Salamov A."/>
            <person name="Braich B."/>
            <person name="Kosarev P."/>
            <person name="Mahmoud A."/>
            <person name="Hajiyev E."/>
            <person name="Babayeva S."/>
            <person name="Izzatullayeva V."/>
            <person name="Mammadov A."/>
            <person name="Mammadov A."/>
            <person name="Sharifova S."/>
            <person name="Ojaghi J."/>
            <person name="Eynullazada K."/>
            <person name="Bayramov B."/>
            <person name="Abdulazimova A."/>
            <person name="Shahmuradov I."/>
        </authorList>
    </citation>
    <scope>NUCLEOTIDE SEQUENCE [LARGE SCALE GENOMIC DNA]</scope>
    <source>
        <strain evidence="2">cv. AG2017</strain>
        <tissue evidence="1">Leaf</tissue>
    </source>
</reference>
<dbReference type="Proteomes" id="UP000233551">
    <property type="component" value="Unassembled WGS sequence"/>
</dbReference>
<evidence type="ECO:0000313" key="1">
    <source>
        <dbReference type="EMBL" id="PKI48859.1"/>
    </source>
</evidence>
<dbReference type="EMBL" id="PGOL01002319">
    <property type="protein sequence ID" value="PKI48859.1"/>
    <property type="molecule type" value="Genomic_DNA"/>
</dbReference>
<dbReference type="AlphaFoldDB" id="A0A2I0IXW5"/>
<comment type="caution">
    <text evidence="1">The sequence shown here is derived from an EMBL/GenBank/DDBJ whole genome shotgun (WGS) entry which is preliminary data.</text>
</comment>
<protein>
    <submittedName>
        <fullName evidence="1">Uncharacterized protein</fullName>
    </submittedName>
</protein>
<sequence length="88" mass="9779">MAKPCGEICPLRRLKAHPREPPINVLDALSPLASLGFGLPRLMSFNPGVGALFLVHAELWSKKPFIHPTPRMGLASLWHTQTWARESN</sequence>
<name>A0A2I0IXW5_PUNGR</name>
<evidence type="ECO:0000313" key="2">
    <source>
        <dbReference type="Proteomes" id="UP000233551"/>
    </source>
</evidence>